<evidence type="ECO:0000313" key="3">
    <source>
        <dbReference type="Proteomes" id="UP000233837"/>
    </source>
</evidence>
<reference evidence="2 3" key="2">
    <citation type="journal article" date="2017" name="Nature">
        <title>The Apostasia genome and the evolution of orchids.</title>
        <authorList>
            <person name="Zhang G.Q."/>
            <person name="Liu K.W."/>
            <person name="Li Z."/>
            <person name="Lohaus R."/>
            <person name="Hsiao Y.Y."/>
            <person name="Niu S.C."/>
            <person name="Wang J.Y."/>
            <person name="Lin Y.C."/>
            <person name="Xu Q."/>
            <person name="Chen L.J."/>
            <person name="Yoshida K."/>
            <person name="Fujiwara S."/>
            <person name="Wang Z.W."/>
            <person name="Zhang Y.Q."/>
            <person name="Mitsuda N."/>
            <person name="Wang M."/>
            <person name="Liu G.H."/>
            <person name="Pecoraro L."/>
            <person name="Huang H.X."/>
            <person name="Xiao X.J."/>
            <person name="Lin M."/>
            <person name="Wu X.Y."/>
            <person name="Wu W.L."/>
            <person name="Chen Y.Y."/>
            <person name="Chang S.B."/>
            <person name="Sakamoto S."/>
            <person name="Ohme-Takagi M."/>
            <person name="Yagi M."/>
            <person name="Zeng S.J."/>
            <person name="Shen C.Y."/>
            <person name="Yeh C.M."/>
            <person name="Luo Y.B."/>
            <person name="Tsai W.C."/>
            <person name="Van de Peer Y."/>
            <person name="Liu Z.J."/>
        </authorList>
    </citation>
    <scope>NUCLEOTIDE SEQUENCE [LARGE SCALE GENOMIC DNA]</scope>
    <source>
        <tissue evidence="2">The whole plant</tissue>
    </source>
</reference>
<accession>A0A2I0VAU6</accession>
<dbReference type="InterPro" id="IPR025312">
    <property type="entry name" value="DUF4216"/>
</dbReference>
<evidence type="ECO:0000313" key="2">
    <source>
        <dbReference type="EMBL" id="PKU60531.1"/>
    </source>
</evidence>
<keyword evidence="3" id="KW-1185">Reference proteome</keyword>
<dbReference type="PANTHER" id="PTHR48258">
    <property type="entry name" value="DUF4218 DOMAIN-CONTAINING PROTEIN-RELATED"/>
    <property type="match status" value="1"/>
</dbReference>
<dbReference type="AlphaFoldDB" id="A0A2I0VAU6"/>
<dbReference type="EMBL" id="KZ505056">
    <property type="protein sequence ID" value="PKU60531.1"/>
    <property type="molecule type" value="Genomic_DNA"/>
</dbReference>
<proteinExistence type="predicted"/>
<evidence type="ECO:0000259" key="1">
    <source>
        <dbReference type="Pfam" id="PF13952"/>
    </source>
</evidence>
<reference evidence="2 3" key="1">
    <citation type="journal article" date="2016" name="Sci. Rep.">
        <title>The Dendrobium catenatum Lindl. genome sequence provides insights into polysaccharide synthase, floral development and adaptive evolution.</title>
        <authorList>
            <person name="Zhang G.Q."/>
            <person name="Xu Q."/>
            <person name="Bian C."/>
            <person name="Tsai W.C."/>
            <person name="Yeh C.M."/>
            <person name="Liu K.W."/>
            <person name="Yoshida K."/>
            <person name="Zhang L.S."/>
            <person name="Chang S.B."/>
            <person name="Chen F."/>
            <person name="Shi Y."/>
            <person name="Su Y.Y."/>
            <person name="Zhang Y.Q."/>
            <person name="Chen L.J."/>
            <person name="Yin Y."/>
            <person name="Lin M."/>
            <person name="Huang H."/>
            <person name="Deng H."/>
            <person name="Wang Z.W."/>
            <person name="Zhu S.L."/>
            <person name="Zhao X."/>
            <person name="Deng C."/>
            <person name="Niu S.C."/>
            <person name="Huang J."/>
            <person name="Wang M."/>
            <person name="Liu G.H."/>
            <person name="Yang H.J."/>
            <person name="Xiao X.J."/>
            <person name="Hsiao Y.Y."/>
            <person name="Wu W.L."/>
            <person name="Chen Y.Y."/>
            <person name="Mitsuda N."/>
            <person name="Ohme-Takagi M."/>
            <person name="Luo Y.B."/>
            <person name="Van de Peer Y."/>
            <person name="Liu Z.J."/>
        </authorList>
    </citation>
    <scope>NUCLEOTIDE SEQUENCE [LARGE SCALE GENOMIC DNA]</scope>
    <source>
        <tissue evidence="2">The whole plant</tissue>
    </source>
</reference>
<name>A0A2I0VAU6_9ASPA</name>
<organism evidence="2 3">
    <name type="scientific">Dendrobium catenatum</name>
    <dbReference type="NCBI Taxonomy" id="906689"/>
    <lineage>
        <taxon>Eukaryota</taxon>
        <taxon>Viridiplantae</taxon>
        <taxon>Streptophyta</taxon>
        <taxon>Embryophyta</taxon>
        <taxon>Tracheophyta</taxon>
        <taxon>Spermatophyta</taxon>
        <taxon>Magnoliopsida</taxon>
        <taxon>Liliopsida</taxon>
        <taxon>Asparagales</taxon>
        <taxon>Orchidaceae</taxon>
        <taxon>Epidendroideae</taxon>
        <taxon>Malaxideae</taxon>
        <taxon>Dendrobiinae</taxon>
        <taxon>Dendrobium</taxon>
    </lineage>
</organism>
<protein>
    <recommendedName>
        <fullName evidence="1">DUF4216 domain-containing protein</fullName>
    </recommendedName>
</protein>
<gene>
    <name evidence="2" type="ORF">MA16_Dca028255</name>
</gene>
<dbReference type="Proteomes" id="UP000233837">
    <property type="component" value="Unassembled WGS sequence"/>
</dbReference>
<dbReference type="Pfam" id="PF13952">
    <property type="entry name" value="DUF4216"/>
    <property type="match status" value="1"/>
</dbReference>
<sequence>MEYWYINFTKIPECSGGTPLGNITPFNLDDNSFIQAHRYVLRHCDNLECYRHCFKDEEKRKRRGHTHLTISDLERLMNERFHEWLRDTVIGNFSYYRKINDIIKINYSNLFKVILFKCDWANTSLTGIKQDEFGYTVVNFSRLIHTGQKLQDDPFVFSSQVEPIFYIQDAKKYELEFCSKS</sequence>
<dbReference type="PANTHER" id="PTHR48258:SF12">
    <property type="entry name" value="TRANSPOSON PROTEIN, CACTA, EN_SPM SUB-CLASS"/>
    <property type="match status" value="1"/>
</dbReference>
<feature type="domain" description="DUF4216" evidence="1">
    <location>
        <begin position="103"/>
        <end position="172"/>
    </location>
</feature>